<evidence type="ECO:0000256" key="4">
    <source>
        <dbReference type="ARBA" id="ARBA00023004"/>
    </source>
</evidence>
<sequence length="371" mass="41843">MGYFAAPLIVAILTAILAAIITVVDSLVNNYGEVELDINEGSKKIKVDGGNPLLTTLSEQGIFIPSACGGRGSCGACKVKVLSDIGPILPTEAPLLEENEKKEGIRLSCQIKVKEDIKIEIPEELFNVREFKTKIESIKDMTHDIKEVRLELLEPESIDFKAGQYSQLIIPKYGKIKEQTQRAYSISSVPSDKSHLEFLIRLVPGGIATTYVHEHLEEGQNLNIVGPFGDFYRRDTDATMVCVAGGSGMAPIKSIIEDMYEKEMFDREIWYFFGARSKKDLYYVEYFEEMEKKMKNLHFIPALSDPEPEDKWEGETGLITDVLDKYLKNQIDNEKEKEGYLCGSPGMLNACINVMKDNQMKEDKIYYDKFA</sequence>
<dbReference type="Pfam" id="PF00111">
    <property type="entry name" value="Fer2"/>
    <property type="match status" value="1"/>
</dbReference>
<name>A0A1G6MRY0_9BACT</name>
<dbReference type="PROSITE" id="PS51384">
    <property type="entry name" value="FAD_FR"/>
    <property type="match status" value="1"/>
</dbReference>
<evidence type="ECO:0000313" key="8">
    <source>
        <dbReference type="EMBL" id="TGG87366.1"/>
    </source>
</evidence>
<dbReference type="PRINTS" id="PR00410">
    <property type="entry name" value="PHEHYDRXLASE"/>
</dbReference>
<evidence type="ECO:0000259" key="5">
    <source>
        <dbReference type="PROSITE" id="PS51085"/>
    </source>
</evidence>
<keyword evidence="4" id="KW-0408">Iron</keyword>
<dbReference type="GO" id="GO:0016491">
    <property type="term" value="F:oxidoreductase activity"/>
    <property type="evidence" value="ECO:0007669"/>
    <property type="project" value="InterPro"/>
</dbReference>
<dbReference type="InterPro" id="IPR001433">
    <property type="entry name" value="OxRdtase_FAD/NAD-bd"/>
</dbReference>
<dbReference type="InterPro" id="IPR017927">
    <property type="entry name" value="FAD-bd_FR_type"/>
</dbReference>
<dbReference type="GO" id="GO:0051536">
    <property type="term" value="F:iron-sulfur cluster binding"/>
    <property type="evidence" value="ECO:0007669"/>
    <property type="project" value="InterPro"/>
</dbReference>
<dbReference type="Proteomes" id="UP000199322">
    <property type="component" value="Unassembled WGS sequence"/>
</dbReference>
<evidence type="ECO:0000256" key="1">
    <source>
        <dbReference type="ARBA" id="ARBA00022448"/>
    </source>
</evidence>
<protein>
    <submittedName>
        <fullName evidence="8">2Fe-2S iron-sulfur cluster binding domain-containing protein</fullName>
    </submittedName>
    <submittedName>
        <fullName evidence="7">Na+-transporting NADH:ubiquinone oxidoreductase subunit F</fullName>
    </submittedName>
</protein>
<evidence type="ECO:0000256" key="2">
    <source>
        <dbReference type="ARBA" id="ARBA00022630"/>
    </source>
</evidence>
<keyword evidence="2" id="KW-0285">Flavoprotein</keyword>
<dbReference type="InterPro" id="IPR017938">
    <property type="entry name" value="Riboflavin_synthase-like_b-brl"/>
</dbReference>
<gene>
    <name evidence="8" type="ORF">E4650_08670</name>
    <name evidence="7" type="ORF">SAMN04488588_1360</name>
</gene>
<dbReference type="EMBL" id="SRME01000005">
    <property type="protein sequence ID" value="TGG87366.1"/>
    <property type="molecule type" value="Genomic_DNA"/>
</dbReference>
<dbReference type="InterPro" id="IPR008333">
    <property type="entry name" value="Cbr1-like_FAD-bd_dom"/>
</dbReference>
<dbReference type="SUPFAM" id="SSF63380">
    <property type="entry name" value="Riboflavin synthase domain-like"/>
    <property type="match status" value="1"/>
</dbReference>
<evidence type="ECO:0000259" key="6">
    <source>
        <dbReference type="PROSITE" id="PS51384"/>
    </source>
</evidence>
<feature type="domain" description="2Fe-2S ferredoxin-type" evidence="5">
    <location>
        <begin position="32"/>
        <end position="125"/>
    </location>
</feature>
<dbReference type="Gene3D" id="3.40.50.80">
    <property type="entry name" value="Nucleotide-binding domain of ferredoxin-NADP reductase (FNR) module"/>
    <property type="match status" value="1"/>
</dbReference>
<dbReference type="OrthoDB" id="9796486at2"/>
<dbReference type="SUPFAM" id="SSF52343">
    <property type="entry name" value="Ferredoxin reductase-like, C-terminal NADP-linked domain"/>
    <property type="match status" value="1"/>
</dbReference>
<dbReference type="PRINTS" id="PR00371">
    <property type="entry name" value="FPNCR"/>
</dbReference>
<feature type="domain" description="FAD-binding FR-type" evidence="6">
    <location>
        <begin position="128"/>
        <end position="234"/>
    </location>
</feature>
<evidence type="ECO:0000313" key="9">
    <source>
        <dbReference type="Proteomes" id="UP000199322"/>
    </source>
</evidence>
<accession>A0A1G6MRY0</accession>
<reference evidence="7 9" key="1">
    <citation type="submission" date="2016-10" db="EMBL/GenBank/DDBJ databases">
        <authorList>
            <person name="de Groot N.N."/>
        </authorList>
    </citation>
    <scope>NUCLEOTIDE SEQUENCE [LARGE SCALE GENOMIC DNA]</scope>
    <source>
        <strain evidence="7 9">WG14</strain>
    </source>
</reference>
<dbReference type="CDD" id="cd00207">
    <property type="entry name" value="fer2"/>
    <property type="match status" value="1"/>
</dbReference>
<dbReference type="Pfam" id="PF00970">
    <property type="entry name" value="FAD_binding_6"/>
    <property type="match status" value="1"/>
</dbReference>
<dbReference type="Pfam" id="PF00175">
    <property type="entry name" value="NAD_binding_1"/>
    <property type="match status" value="1"/>
</dbReference>
<dbReference type="Gene3D" id="3.10.20.30">
    <property type="match status" value="1"/>
</dbReference>
<dbReference type="Proteomes" id="UP000297288">
    <property type="component" value="Unassembled WGS sequence"/>
</dbReference>
<dbReference type="PANTHER" id="PTHR43644">
    <property type="entry name" value="NA(+)-TRANSLOCATING NADH-QUINONE REDUCTASE SUBUNIT"/>
    <property type="match status" value="1"/>
</dbReference>
<keyword evidence="9" id="KW-1185">Reference proteome</keyword>
<dbReference type="InterPro" id="IPR001041">
    <property type="entry name" value="2Fe-2S_ferredoxin-type"/>
</dbReference>
<dbReference type="RefSeq" id="WP_091403963.1">
    <property type="nucleotide sequence ID" value="NZ_FMYV01000005.1"/>
</dbReference>
<evidence type="ECO:0000313" key="10">
    <source>
        <dbReference type="Proteomes" id="UP000297288"/>
    </source>
</evidence>
<dbReference type="InterPro" id="IPR001709">
    <property type="entry name" value="Flavoprot_Pyr_Nucl_cyt_Rdtase"/>
</dbReference>
<dbReference type="SUPFAM" id="SSF54292">
    <property type="entry name" value="2Fe-2S ferredoxin-like"/>
    <property type="match status" value="1"/>
</dbReference>
<reference evidence="8 10" key="2">
    <citation type="submission" date="2019-04" db="EMBL/GenBank/DDBJ databases">
        <title>Draft genome sequence data and analysis of a Fermenting Bacterium, Geotoga petraea strain HO-Geo1, isolated from heavy-oil petroleum reservoir in Russia.</title>
        <authorList>
            <person name="Grouzdev D.S."/>
            <person name="Semenova E.M."/>
            <person name="Sokolova D.S."/>
            <person name="Tourova T.P."/>
            <person name="Poltaraus A.B."/>
            <person name="Nazina T.N."/>
        </authorList>
    </citation>
    <scope>NUCLEOTIDE SEQUENCE [LARGE SCALE GENOMIC DNA]</scope>
    <source>
        <strain evidence="8 10">HO-Geo1</strain>
    </source>
</reference>
<evidence type="ECO:0000256" key="3">
    <source>
        <dbReference type="ARBA" id="ARBA00022827"/>
    </source>
</evidence>
<dbReference type="InterPro" id="IPR039261">
    <property type="entry name" value="FNR_nucleotide-bd"/>
</dbReference>
<evidence type="ECO:0000313" key="7">
    <source>
        <dbReference type="EMBL" id="SDC58300.1"/>
    </source>
</evidence>
<dbReference type="EMBL" id="FMYV01000005">
    <property type="protein sequence ID" value="SDC58300.1"/>
    <property type="molecule type" value="Genomic_DNA"/>
</dbReference>
<dbReference type="AlphaFoldDB" id="A0A1G6MRY0"/>
<dbReference type="Gene3D" id="2.40.30.10">
    <property type="entry name" value="Translation factors"/>
    <property type="match status" value="1"/>
</dbReference>
<dbReference type="PANTHER" id="PTHR43644:SF1">
    <property type="entry name" value="NAD(P)H-FLAVIN REDUCTASE"/>
    <property type="match status" value="1"/>
</dbReference>
<dbReference type="InterPro" id="IPR012675">
    <property type="entry name" value="Beta-grasp_dom_sf"/>
</dbReference>
<organism evidence="7 9">
    <name type="scientific">Geotoga petraea</name>
    <dbReference type="NCBI Taxonomy" id="28234"/>
    <lineage>
        <taxon>Bacteria</taxon>
        <taxon>Thermotogati</taxon>
        <taxon>Thermotogota</taxon>
        <taxon>Thermotogae</taxon>
        <taxon>Petrotogales</taxon>
        <taxon>Petrotogaceae</taxon>
        <taxon>Geotoga</taxon>
    </lineage>
</organism>
<dbReference type="STRING" id="28234.SAMN04488588_1360"/>
<dbReference type="PROSITE" id="PS51085">
    <property type="entry name" value="2FE2S_FER_2"/>
    <property type="match status" value="1"/>
</dbReference>
<dbReference type="InterPro" id="IPR036010">
    <property type="entry name" value="2Fe-2S_ferredoxin-like_sf"/>
</dbReference>
<proteinExistence type="predicted"/>
<keyword evidence="1" id="KW-0813">Transport</keyword>
<keyword evidence="7" id="KW-0830">Ubiquinone</keyword>
<keyword evidence="3" id="KW-0274">FAD</keyword>